<keyword evidence="3" id="KW-0472">Membrane</keyword>
<organism evidence="4 5">
    <name type="scientific">Isosphaera pallida (strain ATCC 43644 / DSM 9630 / IS1B)</name>
    <dbReference type="NCBI Taxonomy" id="575540"/>
    <lineage>
        <taxon>Bacteria</taxon>
        <taxon>Pseudomonadati</taxon>
        <taxon>Planctomycetota</taxon>
        <taxon>Planctomycetia</taxon>
        <taxon>Isosphaerales</taxon>
        <taxon>Isosphaeraceae</taxon>
        <taxon>Isosphaera</taxon>
    </lineage>
</organism>
<feature type="region of interest" description="Disordered" evidence="2">
    <location>
        <begin position="1849"/>
        <end position="1880"/>
    </location>
</feature>
<evidence type="ECO:0000313" key="5">
    <source>
        <dbReference type="Proteomes" id="UP000008631"/>
    </source>
</evidence>
<feature type="region of interest" description="Disordered" evidence="2">
    <location>
        <begin position="2789"/>
        <end position="2819"/>
    </location>
</feature>
<keyword evidence="3" id="KW-0812">Transmembrane</keyword>
<keyword evidence="1" id="KW-0945">Host-virus interaction</keyword>
<feature type="region of interest" description="Disordered" evidence="2">
    <location>
        <begin position="58"/>
        <end position="125"/>
    </location>
</feature>
<feature type="compositionally biased region" description="Polar residues" evidence="2">
    <location>
        <begin position="2160"/>
        <end position="2175"/>
    </location>
</feature>
<feature type="transmembrane region" description="Helical" evidence="3">
    <location>
        <begin position="1404"/>
        <end position="1423"/>
    </location>
</feature>
<feature type="region of interest" description="Disordered" evidence="2">
    <location>
        <begin position="301"/>
        <end position="320"/>
    </location>
</feature>
<feature type="compositionally biased region" description="Pro residues" evidence="2">
    <location>
        <begin position="65"/>
        <end position="86"/>
    </location>
</feature>
<dbReference type="KEGG" id="ipa:Isop_2485"/>
<feature type="transmembrane region" description="Helical" evidence="3">
    <location>
        <begin position="2766"/>
        <end position="2787"/>
    </location>
</feature>
<feature type="compositionally biased region" description="Low complexity" evidence="2">
    <location>
        <begin position="2803"/>
        <end position="2819"/>
    </location>
</feature>
<feature type="transmembrane region" description="Helical" evidence="3">
    <location>
        <begin position="1509"/>
        <end position="1528"/>
    </location>
</feature>
<feature type="compositionally biased region" description="Polar residues" evidence="2">
    <location>
        <begin position="307"/>
        <end position="319"/>
    </location>
</feature>
<dbReference type="OrthoDB" id="207197at2"/>
<feature type="transmembrane region" description="Helical" evidence="3">
    <location>
        <begin position="1455"/>
        <end position="1476"/>
    </location>
</feature>
<reference key="1">
    <citation type="submission" date="2010-11" db="EMBL/GenBank/DDBJ databases">
        <title>The complete sequence of chromosome of Isophaera pallida ATCC 43644.</title>
        <authorList>
            <consortium name="US DOE Joint Genome Institute (JGI-PGF)"/>
            <person name="Lucas S."/>
            <person name="Copeland A."/>
            <person name="Lapidus A."/>
            <person name="Bruce D."/>
            <person name="Goodwin L."/>
            <person name="Pitluck S."/>
            <person name="Kyrpides N."/>
            <person name="Mavromatis K."/>
            <person name="Pagani I."/>
            <person name="Ivanova N."/>
            <person name="Saunders E."/>
            <person name="Brettin T."/>
            <person name="Detter J.C."/>
            <person name="Han C."/>
            <person name="Tapia R."/>
            <person name="Land M."/>
            <person name="Hauser L."/>
            <person name="Markowitz V."/>
            <person name="Cheng J.-F."/>
            <person name="Hugenholtz P."/>
            <person name="Woyke T."/>
            <person name="Wu D."/>
            <person name="Eisen J.A."/>
        </authorList>
    </citation>
    <scope>NUCLEOTIDE SEQUENCE</scope>
    <source>
        <strain>ATCC 43644</strain>
    </source>
</reference>
<feature type="region of interest" description="Disordered" evidence="2">
    <location>
        <begin position="2652"/>
        <end position="2689"/>
    </location>
</feature>
<evidence type="ECO:0000313" key="4">
    <source>
        <dbReference type="EMBL" id="ADV63057.1"/>
    </source>
</evidence>
<proteinExistence type="predicted"/>
<dbReference type="InParanoid" id="E8QXK9"/>
<feature type="compositionally biased region" description="Basic and acidic residues" evidence="2">
    <location>
        <begin position="98"/>
        <end position="125"/>
    </location>
</feature>
<feature type="transmembrane region" description="Helical" evidence="3">
    <location>
        <begin position="1430"/>
        <end position="1449"/>
    </location>
</feature>
<feature type="compositionally biased region" description="Low complexity" evidence="2">
    <location>
        <begin position="1895"/>
        <end position="1905"/>
    </location>
</feature>
<dbReference type="HOGENOM" id="CLU_226521_0_0_0"/>
<accession>E8QXK9</accession>
<gene>
    <name evidence="4" type="ordered locus">Isop_2485</name>
</gene>
<feature type="region of interest" description="Disordered" evidence="2">
    <location>
        <begin position="1530"/>
        <end position="1551"/>
    </location>
</feature>
<feature type="compositionally biased region" description="Low complexity" evidence="2">
    <location>
        <begin position="1277"/>
        <end position="1286"/>
    </location>
</feature>
<feature type="region of interest" description="Disordered" evidence="2">
    <location>
        <begin position="2071"/>
        <end position="2100"/>
    </location>
</feature>
<keyword evidence="3" id="KW-1133">Transmembrane helix</keyword>
<dbReference type="PANTHER" id="PTHR13037:SF24">
    <property type="entry name" value="POLYCOMB PROTEIN PCL-RELATED"/>
    <property type="match status" value="1"/>
</dbReference>
<dbReference type="eggNOG" id="ENOG5033ZND">
    <property type="taxonomic scope" value="Bacteria"/>
</dbReference>
<protein>
    <submittedName>
        <fullName evidence="4">Uncharacterized protein</fullName>
    </submittedName>
</protein>
<feature type="region of interest" description="Disordered" evidence="2">
    <location>
        <begin position="1272"/>
        <end position="1294"/>
    </location>
</feature>
<name>E8QXK9_ISOPI</name>
<dbReference type="Proteomes" id="UP000008631">
    <property type="component" value="Chromosome"/>
</dbReference>
<evidence type="ECO:0000256" key="2">
    <source>
        <dbReference type="SAM" id="MobiDB-lite"/>
    </source>
</evidence>
<feature type="region of interest" description="Disordered" evidence="2">
    <location>
        <begin position="1942"/>
        <end position="1964"/>
    </location>
</feature>
<evidence type="ECO:0000256" key="1">
    <source>
        <dbReference type="ARBA" id="ARBA00022581"/>
    </source>
</evidence>
<sequence>MFALLIRTPLTPTRHLNAQIDPAVFGSTPFRRRSVRSGSLPVSILLLVLVVGLAEGYGQGSPTEAQPPSPPADTTPSSTPPTPPTTPERSSPGPLESNDPHRPDERVESEPSRFAARSDELARLERMRRQPPRIVRADHFGVFEVQTNRLTGWSRFTIAHPGGDWPDRVDLPLPGWSWPVLAVEPPGALVVDDQGGHRLRIRSSGQQVVILHWIAPSTAFVAEDRVEFQLAALEIRPQRLTLRLPQEIEPILASSLSASASSVEAGEASLKSLGEPNANAAIGSAETMTIGPTLRRARLGDAAVEPQGSQSNAASSSDVTTRDWVVEGVQSGVTIRLRRTDAAPPAPWLRGDLGGPIRVAILGSQARVVADWVWNPGPTPTDRLMLELDPRLEVLQVVAEGLRETATSLIDPAAGTSPDVATNPERANVKQLELRFTEAPRQPVYLKVEAALAVETGRAWPLPWIRPTSQTWRSGRITVGLDASRVVASCRLERGRLLPSVPTANDPTALPFPGAAAILEFEPHGPGSVAALVLEPARACSEPSLTIQGQIWVDRAGIAPTFVATLAIDPANRHVEPWVVGLSPGWKVISVRSGSSERPTAWRIEPASETDGGDRVIAARVRNDLGATEPLKIQARWVGQGLPPAATTQESRRVVGGTTRRRFELPRLRPRQAIVALDQWVVWSRDGIHVRPDLSTVAHPDASEQLAWRTPPNPVGLAQGLKSDLAWTWLDERLTPQGDHPPPPRPAAWIDDTLDTPQTHALHLYRFEADQVHLTVRALTQGAARVTLLMSGCDPHDPSFAPSWTVEPLDEADPSGMSFAAPLIPRVRLWNLREIVVAWPRISGAIQLWRPFISTDIDPRAQTAASSQATALVAVVDLPEGRRPARLTLNLSLPWSGDGAPPSVCFLQRRAGLDRLAVALSDDLDLDWQPQPDWIEVAPSLGDAWFAELDPSTSTIAPPTSYAAARAFLVDVSATRGHVTTHRNQPVTATGLIQQARVTVSKMARGPVRHDLTLMLVEPALPNDSTTRTVGLEIGLPKDARLLGAELEGQPLTPSGLDHASGDDPADFNRWRFDWTPQPQRTPRRLLTIAYERPSVDWSPTRPAWPFDWAETTSSPRVELVRPLVSWTCLEWTWEVVRPSSWRLSAWEGRGVKLDRLDRSPPPVVSAEPRGRLGGEPTITIQQPRWSVEDRKLLILENPRPDGPRPTIGLGDLLERLDRPDRPVLIDRAAFDRLALAPETLVTLGEHPNDIFESLHLVALEVGDALWLTERPRADGSRSSPPGDSGVLSDSGHHAKSSSRWWLRQTIGLGWEAASSFDAMEFLRSRFDPVNLAEAIREARVWGWDSARRIASVTAWKRFAADPSSQGSPQHGFGVEEEGSTHCDRFTASAWPARVRLTYHDNRVALPLTLGIATLVAATLSLMIRRGWPILWAALVGMSVLILGSAAIRPDLVDGLVPGLFLGGSVLLALVVGRGLGRRIAGIARAWRHPRRGGSSMARTLTPPGRGGTAWLLAATLAVGGGAGIGPLRGSALDPPEAASASSPQSGPPRAFVRVARGDDERDSSWVAQTRAWINHWLPAPVAAVAIHHYLDSPDPNLDSDAPRPTPLVRVRTIWTLQVERGRVQSWSFPLQGALEPRARLNGEPVPIEIRSGGQEGRVWITPDPAVGSDPLPPESLPPQSDRFETVELILERLVVDPSQRLAITPAALARGVVAEGLGLALVPAPPTPFTPSPTLLAGGEHLPPPVGVPLGAQTVLQWRWLDSKTTGDLSPPNVNLTNPATAAPEANRLNASWDILALWDAEPGGDLVRMRLTPRNLPPPNDGTAPAGTDLASASPYASLTLTVPPDLSLRQARGPGRVLFQSDGPRRTRLEFQPPPKPGQVVELIWRRSAALAPASSAPDPNANTDVKPSASPTRRFPALDLEGLGSVSGAVALRRPPGWEDDFRRRFQSPPPGQDPERGMSDAEFNRRWQELPQDGMTLAGAARFDSWSELTGIEVRVAPPEPVTLGEATVRLEAEPGRLRFRMLLEPDLLGRPTLIEPGLALPPESRIVSVSGGRLVSWRRSRPDRLTLVTRSPSDPRSAGRSDDIPPSPNPVSGESASVVVEGWLPIPPTLAQPLRIVAPWPRTAGRESLSATGTIELASARDLILEPASHGDATASNETAQNAPTTSPLPTGRSPLRLTIKADAPPPELVLKSPPPKVRAVTEQAAVSGLNADGVLVQMRVSAPGRALNGIVVSLDAPSEAAGSPRITPSVAGAFNLVALKPEEARAWGIANRPAWWLIPSEPVWAEWNTHIKILASLDATRFRFERPLPTLRIDAVGWSASGSGSDGVDGWITGEAIQRETDLSWADATGGGVIVVDQRDWTETTTRRTTVSQFAVAPAGRVDRQLRTSSPEARLVLRGLDSLTEPDGHTIQRLLARVADPRLDPLTEFGLPSVVGVTRIWPAPATGPRAADPIWITPPARARLLAVTRDGHSAVIQTRPSQRWRLPAAGRRREVWELVWTAPASRLDPQLLVPPTDTNAPTAPAAVWGLRLPQLSRGDRPLPWMVWLDAEPPALVPTLGTRHARVTLRAFPEFQADRLERLIASAAASPTWEHRSSWDCDFQDHRRDLVTALRVWNTPDTPLPLRILTQRLTQRLDQWRIESFGASETPTLPAPPPTTANSSPKTPQPDLAPASSPDPRRPVARLHAIEPPRGGRGVWAIDHAATTEQANEPPAFDAITAAPTHLDLEAYWIRDDQRLETRATSTTGEDLRDNLQERLAAPVAVVGAIAVLVGLALASAGTTTPSPSRRGSGLEAAHAASHAPSSPTSPNAGLAARLEGYRRSWESWWLADRDTRTLRLASWLATLIWWSWTLWLNPVVLLLIPPALLVGPLAARAKST</sequence>
<feature type="compositionally biased region" description="Polar residues" evidence="2">
    <location>
        <begin position="1906"/>
        <end position="1915"/>
    </location>
</feature>
<dbReference type="RefSeq" id="WP_013565345.1">
    <property type="nucleotide sequence ID" value="NC_014962.1"/>
</dbReference>
<evidence type="ECO:0000256" key="3">
    <source>
        <dbReference type="SAM" id="Phobius"/>
    </source>
</evidence>
<dbReference type="EMBL" id="CP002353">
    <property type="protein sequence ID" value="ADV63057.1"/>
    <property type="molecule type" value="Genomic_DNA"/>
</dbReference>
<dbReference type="PANTHER" id="PTHR13037">
    <property type="entry name" value="FORMIN"/>
    <property type="match status" value="1"/>
</dbReference>
<feature type="region of interest" description="Disordered" evidence="2">
    <location>
        <begin position="2158"/>
        <end position="2181"/>
    </location>
</feature>
<reference evidence="4 5" key="2">
    <citation type="journal article" date="2011" name="Stand. Genomic Sci.">
        <title>Complete genome sequence of Isosphaera pallida type strain (IS1B).</title>
        <authorList>
            <consortium name="US DOE Joint Genome Institute (JGI-PGF)"/>
            <person name="Goker M."/>
            <person name="Cleland D."/>
            <person name="Saunders E."/>
            <person name="Lapidus A."/>
            <person name="Nolan M."/>
            <person name="Lucas S."/>
            <person name="Hammon N."/>
            <person name="Deshpande S."/>
            <person name="Cheng J.F."/>
            <person name="Tapia R."/>
            <person name="Han C."/>
            <person name="Goodwin L."/>
            <person name="Pitluck S."/>
            <person name="Liolios K."/>
            <person name="Pagani I."/>
            <person name="Ivanova N."/>
            <person name="Mavromatis K."/>
            <person name="Pati A."/>
            <person name="Chen A."/>
            <person name="Palaniappan K."/>
            <person name="Land M."/>
            <person name="Hauser L."/>
            <person name="Chang Y.J."/>
            <person name="Jeffries C.D."/>
            <person name="Detter J.C."/>
            <person name="Beck B."/>
            <person name="Woyke T."/>
            <person name="Bristow J."/>
            <person name="Eisen J.A."/>
            <person name="Markowitz V."/>
            <person name="Hugenholtz P."/>
            <person name="Kyrpides N.C."/>
            <person name="Klenk H.P."/>
        </authorList>
    </citation>
    <scope>NUCLEOTIDE SEQUENCE [LARGE SCALE GENOMIC DNA]</scope>
    <source>
        <strain evidence="5">ATCC 43644 / DSM 9630 / IS1B</strain>
    </source>
</reference>
<keyword evidence="5" id="KW-1185">Reference proteome</keyword>
<feature type="transmembrane region" description="Helical" evidence="3">
    <location>
        <begin position="2847"/>
        <end position="2871"/>
    </location>
</feature>
<feature type="region of interest" description="Disordered" evidence="2">
    <location>
        <begin position="1895"/>
        <end position="1919"/>
    </location>
</feature>